<feature type="repeat" description="ANK" evidence="3">
    <location>
        <begin position="406"/>
        <end position="438"/>
    </location>
</feature>
<dbReference type="Pfam" id="PF12796">
    <property type="entry name" value="Ank_2"/>
    <property type="match status" value="2"/>
</dbReference>
<evidence type="ECO:0000256" key="1">
    <source>
        <dbReference type="ARBA" id="ARBA00022737"/>
    </source>
</evidence>
<dbReference type="PROSITE" id="PS50088">
    <property type="entry name" value="ANK_REPEAT"/>
    <property type="match status" value="4"/>
</dbReference>
<dbReference type="PANTHER" id="PTHR24188">
    <property type="entry name" value="ANKYRIN REPEAT PROTEIN"/>
    <property type="match status" value="1"/>
</dbReference>
<evidence type="ECO:0000256" key="2">
    <source>
        <dbReference type="ARBA" id="ARBA00023043"/>
    </source>
</evidence>
<feature type="region of interest" description="Disordered" evidence="4">
    <location>
        <begin position="927"/>
        <end position="952"/>
    </location>
</feature>
<dbReference type="SUPFAM" id="SSF48403">
    <property type="entry name" value="Ankyrin repeat"/>
    <property type="match status" value="1"/>
</dbReference>
<feature type="repeat" description="ANK" evidence="3">
    <location>
        <begin position="252"/>
        <end position="276"/>
    </location>
</feature>
<dbReference type="PANTHER" id="PTHR24188:SF29">
    <property type="entry name" value="GH09064P"/>
    <property type="match status" value="1"/>
</dbReference>
<protein>
    <recommendedName>
        <fullName evidence="7">Ankyrin repeat protein</fullName>
    </recommendedName>
</protein>
<keyword evidence="1" id="KW-0677">Repeat</keyword>
<dbReference type="Pfam" id="PF00023">
    <property type="entry name" value="Ank"/>
    <property type="match status" value="1"/>
</dbReference>
<sequence length="952" mass="106375">MNRPQKMVFRFLEEFEDEILEAYSYGNGRFTRGTPDADDHVCFTAHKAGMSLEIVIEDLRLIEWLHDTIPLTYRVKNEEVHVIISMELLLPCYPSLIKKITHDRETKQSFEALELFVRGFLEEGSVFSIFGFEYLYESNILTEQHFRNIQCQHRCMTEDLEDLDHLIDQIDEPEIADVEKESLFPDLLIPELREAIKMRDLGAVASILAKDHRAVTAKMLCLAIRFYELPVFRLLLLHHGAQVEGNDVLAEPLYRAAKAGHMDAVRMLLSHGANIEGGKFCISPTPLTGASSGGYLHIAKYLIENGANVDGNRYKVPLSRAIKNGHSEIVKYLLACGANLAAAVPRYQPWKEAPAIAHNLKETLSSYISGMNRRDREDLFSTAITKGDAEYVKILCESGCNIDSGPREPPIYLAAECGHIDIVRFLVSRGADLNLLAARGLRWTHGCRSPLAIALYMRHLDVADYLSTAGATLLPEEWQIASRRLDFLECHYLFPEWNIRETFTPQTLGSLLADIFVSHIMRPNRVGTETSNLEHCPAIAAIQAQERQRTGRNLLAKVSKSCRKLLDAGGEHTASAEFVSFTKQIGTSSSSWKKGTRAIRNIVEGYLPSHISDIICSLQVADAMQSVVPSSDSICSEQELRSLRNRLLSRPPSSGVQDRGARLHQWHPIDQGEIQETFGKDEAEPPDPGDSIRVIERITVLMAGAIFGAVLLFLCCARFNFAVSFPYDSSAGTWHDWASNRILVRNCFILATYLASFSLEETGCLINDDDPTYEVDESMVNGQSYHPIFNDLEHLAAEWLSEESDQQIAAYASIIASDNLTNDALTNGSSKSSTYVTTPLPAAATSSSVSLDTPNPVAVSPQQTATVHCPRCQKPFSLGKNGRRGQTSNLGKHMRLYHPEDVPNHTRVVYRCKHGCPYKDPVKSNVKAHENRHCSKRKGTKPRKNGKYCQDT</sequence>
<reference evidence="5" key="2">
    <citation type="submission" date="2020-05" db="EMBL/GenBank/DDBJ databases">
        <authorList>
            <person name="Kim H.-S."/>
            <person name="Proctor R.H."/>
            <person name="Brown D.W."/>
        </authorList>
    </citation>
    <scope>NUCLEOTIDE SEQUENCE</scope>
    <source>
        <strain evidence="5">NRRL 20472</strain>
    </source>
</reference>
<accession>A0A8H4TUF0</accession>
<feature type="repeat" description="ANK" evidence="3">
    <location>
        <begin position="282"/>
        <end position="314"/>
    </location>
</feature>
<dbReference type="PROSITE" id="PS50297">
    <property type="entry name" value="ANK_REP_REGION"/>
    <property type="match status" value="4"/>
</dbReference>
<keyword evidence="2 3" id="KW-0040">ANK repeat</keyword>
<evidence type="ECO:0000313" key="5">
    <source>
        <dbReference type="EMBL" id="KAF4964212.1"/>
    </source>
</evidence>
<evidence type="ECO:0000256" key="3">
    <source>
        <dbReference type="PROSITE-ProRule" id="PRU00023"/>
    </source>
</evidence>
<feature type="repeat" description="ANK" evidence="3">
    <location>
        <begin position="313"/>
        <end position="345"/>
    </location>
</feature>
<dbReference type="Proteomes" id="UP000622797">
    <property type="component" value="Unassembled WGS sequence"/>
</dbReference>
<organism evidence="5 6">
    <name type="scientific">Fusarium sarcochroum</name>
    <dbReference type="NCBI Taxonomy" id="1208366"/>
    <lineage>
        <taxon>Eukaryota</taxon>
        <taxon>Fungi</taxon>
        <taxon>Dikarya</taxon>
        <taxon>Ascomycota</taxon>
        <taxon>Pezizomycotina</taxon>
        <taxon>Sordariomycetes</taxon>
        <taxon>Hypocreomycetidae</taxon>
        <taxon>Hypocreales</taxon>
        <taxon>Nectriaceae</taxon>
        <taxon>Fusarium</taxon>
        <taxon>Fusarium lateritium species complex</taxon>
    </lineage>
</organism>
<feature type="compositionally biased region" description="Basic residues" evidence="4">
    <location>
        <begin position="934"/>
        <end position="946"/>
    </location>
</feature>
<proteinExistence type="predicted"/>
<evidence type="ECO:0000313" key="6">
    <source>
        <dbReference type="Proteomes" id="UP000622797"/>
    </source>
</evidence>
<dbReference type="OrthoDB" id="5153871at2759"/>
<dbReference type="EMBL" id="JABEXW010000422">
    <property type="protein sequence ID" value="KAF4964212.1"/>
    <property type="molecule type" value="Genomic_DNA"/>
</dbReference>
<gene>
    <name evidence="5" type="ORF">FSARC_7846</name>
</gene>
<evidence type="ECO:0008006" key="7">
    <source>
        <dbReference type="Google" id="ProtNLM"/>
    </source>
</evidence>
<comment type="caution">
    <text evidence="5">The sequence shown here is derived from an EMBL/GenBank/DDBJ whole genome shotgun (WGS) entry which is preliminary data.</text>
</comment>
<dbReference type="InterPro" id="IPR036770">
    <property type="entry name" value="Ankyrin_rpt-contain_sf"/>
</dbReference>
<dbReference type="InterPro" id="IPR002110">
    <property type="entry name" value="Ankyrin_rpt"/>
</dbReference>
<dbReference type="SMART" id="SM00248">
    <property type="entry name" value="ANK"/>
    <property type="match status" value="6"/>
</dbReference>
<keyword evidence="6" id="KW-1185">Reference proteome</keyword>
<name>A0A8H4TUF0_9HYPO</name>
<dbReference type="AlphaFoldDB" id="A0A8H4TUF0"/>
<dbReference type="Gene3D" id="1.25.40.20">
    <property type="entry name" value="Ankyrin repeat-containing domain"/>
    <property type="match status" value="2"/>
</dbReference>
<evidence type="ECO:0000256" key="4">
    <source>
        <dbReference type="SAM" id="MobiDB-lite"/>
    </source>
</evidence>
<reference evidence="5" key="1">
    <citation type="journal article" date="2020" name="BMC Genomics">
        <title>Correction to: Identification and distribution of gene clusters required for synthesis of sphingolipid metabolism inhibitors in diverse species of the filamentous fungus Fusarium.</title>
        <authorList>
            <person name="Kim H.S."/>
            <person name="Lohmar J.M."/>
            <person name="Busman M."/>
            <person name="Brown D.W."/>
            <person name="Naumann T.A."/>
            <person name="Divon H.H."/>
            <person name="Lysoe E."/>
            <person name="Uhlig S."/>
            <person name="Proctor R.H."/>
        </authorList>
    </citation>
    <scope>NUCLEOTIDE SEQUENCE</scope>
    <source>
        <strain evidence="5">NRRL 20472</strain>
    </source>
</reference>